<dbReference type="Proteomes" id="UP000256899">
    <property type="component" value="Unassembled WGS sequence"/>
</dbReference>
<protein>
    <submittedName>
        <fullName evidence="1">Uncharacterized protein</fullName>
    </submittedName>
</protein>
<proteinExistence type="predicted"/>
<dbReference type="EMBL" id="QUOT01000001">
    <property type="protein sequence ID" value="REL31312.1"/>
    <property type="molecule type" value="Genomic_DNA"/>
</dbReference>
<dbReference type="AlphaFoldDB" id="A0A3E0U5R2"/>
<reference evidence="2" key="1">
    <citation type="submission" date="2018-08" db="EMBL/GenBank/DDBJ databases">
        <title>Thalassotalea euphylliae genome.</title>
        <authorList>
            <person name="Summers S."/>
            <person name="Rice S.A."/>
            <person name="Freckelton M.L."/>
            <person name="Nedved B.T."/>
            <person name="Hadfield M.G."/>
        </authorList>
    </citation>
    <scope>NUCLEOTIDE SEQUENCE [LARGE SCALE GENOMIC DNA]</scope>
    <source>
        <strain evidence="2">H3</strain>
    </source>
</reference>
<evidence type="ECO:0000313" key="2">
    <source>
        <dbReference type="Proteomes" id="UP000256899"/>
    </source>
</evidence>
<name>A0A3E0U5R2_9GAMM</name>
<comment type="caution">
    <text evidence="1">The sequence shown here is derived from an EMBL/GenBank/DDBJ whole genome shotgun (WGS) entry which is preliminary data.</text>
</comment>
<gene>
    <name evidence="1" type="ORF">DXX94_11650</name>
</gene>
<evidence type="ECO:0000313" key="1">
    <source>
        <dbReference type="EMBL" id="REL31312.1"/>
    </source>
</evidence>
<sequence>MLKLKAGQLNFPGLSKGNFEKGYSDIVIEVVLYDKWEKGGYVAGANRIVTNAYGDISEAKITLYVSGITTVKNTYLTLGHEIRHMSPDNREMKDKIAKEADAEQYGKWLAAQFGY</sequence>
<keyword evidence="2" id="KW-1185">Reference proteome</keyword>
<dbReference type="RefSeq" id="WP_116016048.1">
    <property type="nucleotide sequence ID" value="NZ_QUOT01000001.1"/>
</dbReference>
<organism evidence="1 2">
    <name type="scientific">Thalassotalea euphylliae</name>
    <dbReference type="NCBI Taxonomy" id="1655234"/>
    <lineage>
        <taxon>Bacteria</taxon>
        <taxon>Pseudomonadati</taxon>
        <taxon>Pseudomonadota</taxon>
        <taxon>Gammaproteobacteria</taxon>
        <taxon>Alteromonadales</taxon>
        <taxon>Colwelliaceae</taxon>
        <taxon>Thalassotalea</taxon>
    </lineage>
</organism>
<accession>A0A3E0U5R2</accession>